<protein>
    <submittedName>
        <fullName evidence="2">Unannotated protein</fullName>
    </submittedName>
</protein>
<proteinExistence type="predicted"/>
<name>A0A6J6J9W2_9ZZZZ</name>
<organism evidence="2">
    <name type="scientific">freshwater metagenome</name>
    <dbReference type="NCBI Taxonomy" id="449393"/>
    <lineage>
        <taxon>unclassified sequences</taxon>
        <taxon>metagenomes</taxon>
        <taxon>ecological metagenomes</taxon>
    </lineage>
</organism>
<dbReference type="Pfam" id="PF01850">
    <property type="entry name" value="PIN"/>
    <property type="match status" value="1"/>
</dbReference>
<sequence>MTAPVLLDASCVLAWLFEEPGAELIDPVLSTSYITAVNMAEVITKVERLTGQGQGCADDLVEAGMTVIPVGWQEISVVASVRQQELTLPRTAALSLGDALCISVAVSHQMEFWTADRTWAHLDLPIAISLIR</sequence>
<dbReference type="InterPro" id="IPR029060">
    <property type="entry name" value="PIN-like_dom_sf"/>
</dbReference>
<accession>A0A6J6J9W2</accession>
<evidence type="ECO:0000259" key="1">
    <source>
        <dbReference type="Pfam" id="PF01850"/>
    </source>
</evidence>
<dbReference type="EMBL" id="CAFBMO010000014">
    <property type="protein sequence ID" value="CAB4902060.1"/>
    <property type="molecule type" value="Genomic_DNA"/>
</dbReference>
<evidence type="ECO:0000313" key="3">
    <source>
        <dbReference type="EMBL" id="CAB4676475.1"/>
    </source>
</evidence>
<gene>
    <name evidence="2" type="ORF">UFOPK1908_01575</name>
    <name evidence="3" type="ORF">UFOPK2282_01389</name>
    <name evidence="4" type="ORF">UFOPK3576_00526</name>
</gene>
<evidence type="ECO:0000313" key="2">
    <source>
        <dbReference type="EMBL" id="CAB4632779.1"/>
    </source>
</evidence>
<dbReference type="AlphaFoldDB" id="A0A6J6J9W2"/>
<dbReference type="EMBL" id="CAEZVB010000131">
    <property type="protein sequence ID" value="CAB4632779.1"/>
    <property type="molecule type" value="Genomic_DNA"/>
</dbReference>
<dbReference type="SUPFAM" id="SSF88723">
    <property type="entry name" value="PIN domain-like"/>
    <property type="match status" value="1"/>
</dbReference>
<reference evidence="2" key="1">
    <citation type="submission" date="2020-05" db="EMBL/GenBank/DDBJ databases">
        <authorList>
            <person name="Chiriac C."/>
            <person name="Salcher M."/>
            <person name="Ghai R."/>
            <person name="Kavagutti S V."/>
        </authorList>
    </citation>
    <scope>NUCLEOTIDE SEQUENCE</scope>
</reference>
<evidence type="ECO:0000313" key="4">
    <source>
        <dbReference type="EMBL" id="CAB4902060.1"/>
    </source>
</evidence>
<dbReference type="InterPro" id="IPR002716">
    <property type="entry name" value="PIN_dom"/>
</dbReference>
<dbReference type="Gene3D" id="3.40.50.1010">
    <property type="entry name" value="5'-nuclease"/>
    <property type="match status" value="1"/>
</dbReference>
<feature type="domain" description="PIN" evidence="1">
    <location>
        <begin position="5"/>
        <end position="123"/>
    </location>
</feature>
<dbReference type="EMBL" id="CAEZWR010000212">
    <property type="protein sequence ID" value="CAB4676475.1"/>
    <property type="molecule type" value="Genomic_DNA"/>
</dbReference>